<dbReference type="PANTHER" id="PTHR12096">
    <property type="entry name" value="NUCLEAR PROTEIN SKIP-RELATED"/>
    <property type="match status" value="1"/>
</dbReference>
<feature type="domain" description="SKI-interacting protein SKIP SNW" evidence="3">
    <location>
        <begin position="173"/>
        <end position="333"/>
    </location>
</feature>
<evidence type="ECO:0000259" key="3">
    <source>
        <dbReference type="Pfam" id="PF02731"/>
    </source>
</evidence>
<dbReference type="AlphaFoldDB" id="A0A224XLN2"/>
<feature type="region of interest" description="Disordered" evidence="2">
    <location>
        <begin position="1"/>
        <end position="61"/>
    </location>
</feature>
<accession>A0A224XLN2</accession>
<evidence type="ECO:0000313" key="4">
    <source>
        <dbReference type="EMBL" id="JAW09340.1"/>
    </source>
</evidence>
<organism evidence="4">
    <name type="scientific">Panstrongylus lignarius</name>
    <dbReference type="NCBI Taxonomy" id="156445"/>
    <lineage>
        <taxon>Eukaryota</taxon>
        <taxon>Metazoa</taxon>
        <taxon>Ecdysozoa</taxon>
        <taxon>Arthropoda</taxon>
        <taxon>Hexapoda</taxon>
        <taxon>Insecta</taxon>
        <taxon>Pterygota</taxon>
        <taxon>Neoptera</taxon>
        <taxon>Paraneoptera</taxon>
        <taxon>Hemiptera</taxon>
        <taxon>Heteroptera</taxon>
        <taxon>Panheteroptera</taxon>
        <taxon>Cimicomorpha</taxon>
        <taxon>Reduviidae</taxon>
        <taxon>Triatominae</taxon>
        <taxon>Panstrongylus</taxon>
    </lineage>
</organism>
<feature type="region of interest" description="Disordered" evidence="2">
    <location>
        <begin position="199"/>
        <end position="235"/>
    </location>
</feature>
<dbReference type="GO" id="GO:0000398">
    <property type="term" value="P:mRNA splicing, via spliceosome"/>
    <property type="evidence" value="ECO:0007669"/>
    <property type="project" value="InterPro"/>
</dbReference>
<sequence length="547" mass="61436">MSLSSLLPAPTQPVWDRDEDRQWPPPPSALVSTSPAAPPYGQRRGWVPRKQEDFGDGGAFPEIPMAQYPLNMGLEKKESSSNALAVQLDAQGKIKYDVLARQGHSKDKIIYSKLTDLLPAEVKAENDPSLEKPDEETIQETTERTRQALEKLTSSKIASAMPVRCAEKTGPAQFIRYTPAQQGSSFNSGAKQRVIRMVEAQKDPLEPPKFKINKKIPRGPPSPPAPVLHSPTRKVTVKEQKEWKIPPCISNWKNAKGYTIPLDKRLAADGRGLQQVHINENFAKLAEALYIADRKAREAVEMRAQLEKKLAQKEKEKKEEHLRQLAQKAREERAGIRTAPVHDKDDEARERDQLRFERHKDRVRERNIARAAPEKRSKLERERERDISEQIALGLPAKSQTLTGEAAFDQRLFNTTKGMDSGFGEDDTYNVYDRPWREANSIANHVYRPSRNIDKDVYGDDLDRIVKTNRFVPDKEFSGTDRGGAGRSGPVQFEKEEEDPFGLDQFLTQAKRGATSGSGQGAGGGGGGGSKRSAPDPRREDKRRRKD</sequence>
<dbReference type="InterPro" id="IPR004015">
    <property type="entry name" value="SKI-int_prot_SKIP_SNW-dom"/>
</dbReference>
<dbReference type="InterPro" id="IPR017862">
    <property type="entry name" value="SKI-int_prot_SKIP"/>
</dbReference>
<protein>
    <submittedName>
        <fullName evidence="4">Putative mrna splicing factor/ chromatin binding snw family nuclear protein</fullName>
    </submittedName>
</protein>
<dbReference type="EMBL" id="GFTR01007086">
    <property type="protein sequence ID" value="JAW09340.1"/>
    <property type="molecule type" value="Transcribed_RNA"/>
</dbReference>
<proteinExistence type="inferred from homology"/>
<reference evidence="4" key="1">
    <citation type="journal article" date="2018" name="PLoS Negl. Trop. Dis.">
        <title>An insight into the salivary gland and fat body transcriptome of Panstrongylus lignarius (Hemiptera: Heteroptera), the main vector of Chagas disease in Peru.</title>
        <authorList>
            <person name="Nevoa J.C."/>
            <person name="Mendes M.T."/>
            <person name="da Silva M.V."/>
            <person name="Soares S.C."/>
            <person name="Oliveira C.J.F."/>
            <person name="Ribeiro J.M.C."/>
        </authorList>
    </citation>
    <scope>NUCLEOTIDE SEQUENCE</scope>
</reference>
<evidence type="ECO:0000256" key="1">
    <source>
        <dbReference type="ARBA" id="ARBA00010197"/>
    </source>
</evidence>
<evidence type="ECO:0000256" key="2">
    <source>
        <dbReference type="SAM" id="MobiDB-lite"/>
    </source>
</evidence>
<feature type="region of interest" description="Disordered" evidence="2">
    <location>
        <begin position="124"/>
        <end position="144"/>
    </location>
</feature>
<feature type="region of interest" description="Disordered" evidence="2">
    <location>
        <begin position="471"/>
        <end position="547"/>
    </location>
</feature>
<feature type="region of interest" description="Disordered" evidence="2">
    <location>
        <begin position="312"/>
        <end position="355"/>
    </location>
</feature>
<comment type="similarity">
    <text evidence="1">Belongs to the SNW family.</text>
</comment>
<name>A0A224XLN2_9HEMI</name>
<feature type="compositionally biased region" description="Gly residues" evidence="2">
    <location>
        <begin position="516"/>
        <end position="530"/>
    </location>
</feature>
<dbReference type="Pfam" id="PF02731">
    <property type="entry name" value="SKIP_SNW"/>
    <property type="match status" value="1"/>
</dbReference>
<dbReference type="GO" id="GO:0005681">
    <property type="term" value="C:spliceosomal complex"/>
    <property type="evidence" value="ECO:0007669"/>
    <property type="project" value="InterPro"/>
</dbReference>
<feature type="compositionally biased region" description="Basic and acidic residues" evidence="2">
    <location>
        <begin position="199"/>
        <end position="209"/>
    </location>
</feature>